<dbReference type="InterPro" id="IPR025609">
    <property type="entry name" value="Lsm14-like_N"/>
</dbReference>
<protein>
    <recommendedName>
        <fullName evidence="3">Enhancer of mRNA-decapping protein 3</fullName>
    </recommendedName>
</protein>
<dbReference type="PROSITE" id="PS51512">
    <property type="entry name" value="DFDF"/>
    <property type="match status" value="1"/>
</dbReference>
<dbReference type="SMART" id="SM01271">
    <property type="entry name" value="LSM14"/>
    <property type="match status" value="1"/>
</dbReference>
<dbReference type="AlphaFoldDB" id="A0A0M9A1D4"/>
<dbReference type="InterPro" id="IPR004443">
    <property type="entry name" value="YjeF_N_dom"/>
</dbReference>
<dbReference type="InterPro" id="IPR036652">
    <property type="entry name" value="YjeF_N_dom_sf"/>
</dbReference>
<dbReference type="Proteomes" id="UP000053105">
    <property type="component" value="Unassembled WGS sequence"/>
</dbReference>
<dbReference type="OrthoDB" id="10030313at2759"/>
<dbReference type="Gene3D" id="3.40.50.10260">
    <property type="entry name" value="YjeF N-terminal domain"/>
    <property type="match status" value="1"/>
</dbReference>
<dbReference type="Pfam" id="PF03853">
    <property type="entry name" value="YjeF_N"/>
    <property type="match status" value="1"/>
</dbReference>
<feature type="domain" description="DFDF" evidence="7">
    <location>
        <begin position="179"/>
        <end position="215"/>
    </location>
</feature>
<dbReference type="GO" id="GO:0033962">
    <property type="term" value="P:P-body assembly"/>
    <property type="evidence" value="ECO:0007669"/>
    <property type="project" value="TreeGrafter"/>
</dbReference>
<feature type="compositionally biased region" description="Polar residues" evidence="5">
    <location>
        <begin position="136"/>
        <end position="150"/>
    </location>
</feature>
<feature type="compositionally biased region" description="Low complexity" evidence="5">
    <location>
        <begin position="121"/>
        <end position="135"/>
    </location>
</feature>
<dbReference type="GO" id="GO:0031087">
    <property type="term" value="P:deadenylation-independent decapping of nuclear-transcribed mRNA"/>
    <property type="evidence" value="ECO:0007669"/>
    <property type="project" value="TreeGrafter"/>
</dbReference>
<organism evidence="8 9">
    <name type="scientific">Melipona quadrifasciata</name>
    <dbReference type="NCBI Taxonomy" id="166423"/>
    <lineage>
        <taxon>Eukaryota</taxon>
        <taxon>Metazoa</taxon>
        <taxon>Ecdysozoa</taxon>
        <taxon>Arthropoda</taxon>
        <taxon>Hexapoda</taxon>
        <taxon>Insecta</taxon>
        <taxon>Pterygota</taxon>
        <taxon>Neoptera</taxon>
        <taxon>Endopterygota</taxon>
        <taxon>Hymenoptera</taxon>
        <taxon>Apocrita</taxon>
        <taxon>Aculeata</taxon>
        <taxon>Apoidea</taxon>
        <taxon>Anthophila</taxon>
        <taxon>Apidae</taxon>
        <taxon>Melipona</taxon>
    </lineage>
</organism>
<dbReference type="Gene3D" id="2.30.30.100">
    <property type="match status" value="1"/>
</dbReference>
<evidence type="ECO:0000256" key="2">
    <source>
        <dbReference type="ARBA" id="ARBA00006610"/>
    </source>
</evidence>
<dbReference type="EMBL" id="KQ435794">
    <property type="protein sequence ID" value="KOX73799.1"/>
    <property type="molecule type" value="Genomic_DNA"/>
</dbReference>
<evidence type="ECO:0000256" key="1">
    <source>
        <dbReference type="ARBA" id="ARBA00004201"/>
    </source>
</evidence>
<gene>
    <name evidence="8" type="ORF">WN51_13877</name>
</gene>
<evidence type="ECO:0000313" key="8">
    <source>
        <dbReference type="EMBL" id="KOX73799.1"/>
    </source>
</evidence>
<sequence>MSEQFVGCTVSVKCIEEVGTYQGQIVDLNKDCIILSKAFCNGVPHTSPIVVLCNDNLIPLEIRTWDEIAKDILNVEFISINDKGFNTNDTRYNVSDHNQAQNSVTVKRPIAKRVGRSFSESVSSSVQSTSSQTQSNFKKPNSNSQSTEQPANGKISLAESIDKPMQKKLSSKQRNEHTFGTPIDQSLNQDFDFEKNLALFDKEAVWQKINSLKSKKQKQVNYRHDENVIVPERTDFKQILVPSAGEIEYVTDNGLIIPSITLNLHRQLIGAADRLGISWERRVELLGRAGAEIILQLLGGSHRLNPNNAHQWPTIIALCGPHRSGAAGVNCARQLSTHGIKTIVFVENSEDVFLLQELSLYKLTGNKVETKFKNLPSMVDLILVALCDENSPRMITPIAKWANNNRAPILAIEPPATGTPGILSKCSLLGGLPLSHSVDNGKLYLCNLALPNEVYADVGITYRSPFGPKFVIPLHSNNS</sequence>
<evidence type="ECO:0000256" key="4">
    <source>
        <dbReference type="ARBA" id="ARBA00022490"/>
    </source>
</evidence>
<dbReference type="InterPro" id="IPR025762">
    <property type="entry name" value="DFDF"/>
</dbReference>
<comment type="subcellular location">
    <subcellularLocation>
        <location evidence="1">Cytoplasm</location>
        <location evidence="1">P-body</location>
    </subcellularLocation>
</comment>
<feature type="domain" description="YjeF N-terminal" evidence="6">
    <location>
        <begin position="261"/>
        <end position="456"/>
    </location>
</feature>
<dbReference type="SUPFAM" id="SSF64153">
    <property type="entry name" value="YjeF N-terminal domain-like"/>
    <property type="match status" value="1"/>
</dbReference>
<dbReference type="STRING" id="166423.A0A0M9A1D4"/>
<evidence type="ECO:0000259" key="6">
    <source>
        <dbReference type="PROSITE" id="PS51385"/>
    </source>
</evidence>
<name>A0A0M9A1D4_9HYME</name>
<comment type="similarity">
    <text evidence="2">Belongs to the EDC3 family.</text>
</comment>
<accession>A0A0M9A1D4</accession>
<feature type="region of interest" description="Disordered" evidence="5">
    <location>
        <begin position="121"/>
        <end position="152"/>
    </location>
</feature>
<evidence type="ECO:0000313" key="9">
    <source>
        <dbReference type="Proteomes" id="UP000053105"/>
    </source>
</evidence>
<evidence type="ECO:0000259" key="7">
    <source>
        <dbReference type="PROSITE" id="PS51512"/>
    </source>
</evidence>
<dbReference type="GO" id="GO:0003729">
    <property type="term" value="F:mRNA binding"/>
    <property type="evidence" value="ECO:0007669"/>
    <property type="project" value="TreeGrafter"/>
</dbReference>
<dbReference type="PROSITE" id="PS51385">
    <property type="entry name" value="YJEF_N"/>
    <property type="match status" value="1"/>
</dbReference>
<reference evidence="8 9" key="1">
    <citation type="submission" date="2015-07" db="EMBL/GenBank/DDBJ databases">
        <title>The genome of Melipona quadrifasciata.</title>
        <authorList>
            <person name="Pan H."/>
            <person name="Kapheim K."/>
        </authorList>
    </citation>
    <scope>NUCLEOTIDE SEQUENCE [LARGE SCALE GENOMIC DNA]</scope>
    <source>
        <strain evidence="8">0111107301</strain>
        <tissue evidence="8">Whole body</tissue>
    </source>
</reference>
<dbReference type="PANTHER" id="PTHR13612:SF0">
    <property type="entry name" value="ENHANCER OF MRNA-DECAPPING PROTEIN 3"/>
    <property type="match status" value="1"/>
</dbReference>
<keyword evidence="9" id="KW-1185">Reference proteome</keyword>
<proteinExistence type="inferred from homology"/>
<dbReference type="InterPro" id="IPR019050">
    <property type="entry name" value="FDF_dom"/>
</dbReference>
<dbReference type="PANTHER" id="PTHR13612">
    <property type="entry name" value="ENHANCER OF MRNA-DECAPPING PROTEIN 3"/>
    <property type="match status" value="1"/>
</dbReference>
<keyword evidence="4" id="KW-0963">Cytoplasm</keyword>
<dbReference type="GO" id="GO:0000932">
    <property type="term" value="C:P-body"/>
    <property type="evidence" value="ECO:0007669"/>
    <property type="project" value="UniProtKB-SubCell"/>
</dbReference>
<evidence type="ECO:0000256" key="3">
    <source>
        <dbReference type="ARBA" id="ARBA00015797"/>
    </source>
</evidence>
<dbReference type="SMART" id="SM01199">
    <property type="entry name" value="FDF"/>
    <property type="match status" value="1"/>
</dbReference>
<evidence type="ECO:0000256" key="5">
    <source>
        <dbReference type="SAM" id="MobiDB-lite"/>
    </source>
</evidence>